<dbReference type="PANTHER" id="PTHR13683:SF800">
    <property type="entry name" value="EUKARYOTIC ASPARTYL PROTEASE FAMILY PROTEIN"/>
    <property type="match status" value="1"/>
</dbReference>
<organism evidence="1 2">
    <name type="scientific">Dillenia turbinata</name>
    <dbReference type="NCBI Taxonomy" id="194707"/>
    <lineage>
        <taxon>Eukaryota</taxon>
        <taxon>Viridiplantae</taxon>
        <taxon>Streptophyta</taxon>
        <taxon>Embryophyta</taxon>
        <taxon>Tracheophyta</taxon>
        <taxon>Spermatophyta</taxon>
        <taxon>Magnoliopsida</taxon>
        <taxon>eudicotyledons</taxon>
        <taxon>Gunneridae</taxon>
        <taxon>Pentapetalae</taxon>
        <taxon>Dilleniales</taxon>
        <taxon>Dilleniaceae</taxon>
        <taxon>Dillenia</taxon>
    </lineage>
</organism>
<keyword evidence="2" id="KW-1185">Reference proteome</keyword>
<dbReference type="AlphaFoldDB" id="A0AAN8UXJ4"/>
<protein>
    <recommendedName>
        <fullName evidence="3">Peptidase A1 domain-containing protein</fullName>
    </recommendedName>
</protein>
<comment type="caution">
    <text evidence="1">The sequence shown here is derived from an EMBL/GenBank/DDBJ whole genome shotgun (WGS) entry which is preliminary data.</text>
</comment>
<name>A0AAN8UXJ4_9MAGN</name>
<evidence type="ECO:0008006" key="3">
    <source>
        <dbReference type="Google" id="ProtNLM"/>
    </source>
</evidence>
<proteinExistence type="predicted"/>
<evidence type="ECO:0000313" key="2">
    <source>
        <dbReference type="Proteomes" id="UP001370490"/>
    </source>
</evidence>
<gene>
    <name evidence="1" type="ORF">RJ641_009920</name>
</gene>
<dbReference type="GO" id="GO:0006508">
    <property type="term" value="P:proteolysis"/>
    <property type="evidence" value="ECO:0007669"/>
    <property type="project" value="InterPro"/>
</dbReference>
<dbReference type="InterPro" id="IPR001461">
    <property type="entry name" value="Aspartic_peptidase_A1"/>
</dbReference>
<dbReference type="InterPro" id="IPR021109">
    <property type="entry name" value="Peptidase_aspartic_dom_sf"/>
</dbReference>
<reference evidence="1 2" key="1">
    <citation type="submission" date="2023-12" db="EMBL/GenBank/DDBJ databases">
        <title>A high-quality genome assembly for Dillenia turbinata (Dilleniales).</title>
        <authorList>
            <person name="Chanderbali A."/>
        </authorList>
    </citation>
    <scope>NUCLEOTIDE SEQUENCE [LARGE SCALE GENOMIC DNA]</scope>
    <source>
        <strain evidence="1">LSX21</strain>
        <tissue evidence="1">Leaf</tissue>
    </source>
</reference>
<sequence>LVFQSPHSLYRPRNNIVICKDLLCASLHPPDYKCQSPEQCDYEVEYPDVGSSLGVRVKDAAHLNLTNTFRFRPLIAMGLITLQLWSVRNVIGHCLKGQGGGFPFFRDNCSNASFRCSKYYSPGLADFVLGGKLTGIKSLLVFDSGSSYTYFSFQPYHALISWMCKELIGKPLKEAVDDRNSHSAGEAENLSKLYSMYATRAMVTKTLLQAKGNACLGILNGTEVGLQNFNINRDISMQDWASPSNCSRISKSQSDVLF</sequence>
<accession>A0AAN8UXJ4</accession>
<evidence type="ECO:0000313" key="1">
    <source>
        <dbReference type="EMBL" id="KAK6923720.1"/>
    </source>
</evidence>
<dbReference type="SUPFAM" id="SSF50630">
    <property type="entry name" value="Acid proteases"/>
    <property type="match status" value="1"/>
</dbReference>
<dbReference type="Proteomes" id="UP001370490">
    <property type="component" value="Unassembled WGS sequence"/>
</dbReference>
<dbReference type="EMBL" id="JBAMMX010000017">
    <property type="protein sequence ID" value="KAK6923720.1"/>
    <property type="molecule type" value="Genomic_DNA"/>
</dbReference>
<dbReference type="GO" id="GO:0004190">
    <property type="term" value="F:aspartic-type endopeptidase activity"/>
    <property type="evidence" value="ECO:0007669"/>
    <property type="project" value="InterPro"/>
</dbReference>
<dbReference type="PANTHER" id="PTHR13683">
    <property type="entry name" value="ASPARTYL PROTEASES"/>
    <property type="match status" value="1"/>
</dbReference>
<feature type="non-terminal residue" evidence="1">
    <location>
        <position position="1"/>
    </location>
</feature>